<organism evidence="1 2">
    <name type="scientific">Trifolium medium</name>
    <dbReference type="NCBI Taxonomy" id="97028"/>
    <lineage>
        <taxon>Eukaryota</taxon>
        <taxon>Viridiplantae</taxon>
        <taxon>Streptophyta</taxon>
        <taxon>Embryophyta</taxon>
        <taxon>Tracheophyta</taxon>
        <taxon>Spermatophyta</taxon>
        <taxon>Magnoliopsida</taxon>
        <taxon>eudicotyledons</taxon>
        <taxon>Gunneridae</taxon>
        <taxon>Pentapetalae</taxon>
        <taxon>rosids</taxon>
        <taxon>fabids</taxon>
        <taxon>Fabales</taxon>
        <taxon>Fabaceae</taxon>
        <taxon>Papilionoideae</taxon>
        <taxon>50 kb inversion clade</taxon>
        <taxon>NPAAA clade</taxon>
        <taxon>Hologalegina</taxon>
        <taxon>IRL clade</taxon>
        <taxon>Trifolieae</taxon>
        <taxon>Trifolium</taxon>
    </lineage>
</organism>
<dbReference type="AlphaFoldDB" id="A0A392QFH8"/>
<evidence type="ECO:0000313" key="1">
    <source>
        <dbReference type="EMBL" id="MCI22669.1"/>
    </source>
</evidence>
<comment type="caution">
    <text evidence="1">The sequence shown here is derived from an EMBL/GenBank/DDBJ whole genome shotgun (WGS) entry which is preliminary data.</text>
</comment>
<reference evidence="1 2" key="1">
    <citation type="journal article" date="2018" name="Front. Plant Sci.">
        <title>Red Clover (Trifolium pratense) and Zigzag Clover (T. medium) - A Picture of Genomic Similarities and Differences.</title>
        <authorList>
            <person name="Dluhosova J."/>
            <person name="Istvanek J."/>
            <person name="Nedelnik J."/>
            <person name="Repkova J."/>
        </authorList>
    </citation>
    <scope>NUCLEOTIDE SEQUENCE [LARGE SCALE GENOMIC DNA]</scope>
    <source>
        <strain evidence="2">cv. 10/8</strain>
        <tissue evidence="1">Leaf</tissue>
    </source>
</reference>
<accession>A0A392QFH8</accession>
<name>A0A392QFH8_9FABA</name>
<dbReference type="Proteomes" id="UP000265520">
    <property type="component" value="Unassembled WGS sequence"/>
</dbReference>
<dbReference type="EMBL" id="LXQA010131707">
    <property type="protein sequence ID" value="MCI22669.1"/>
    <property type="molecule type" value="Genomic_DNA"/>
</dbReference>
<sequence length="83" mass="9404">MKPNRTAILLYSPQFQSNGFCVIRHHHGADSTLQNTPPSFLRRTSSFAPPSPQPQIRCYFIQQPLSHSVFHFIHFCAVIALAP</sequence>
<evidence type="ECO:0000313" key="2">
    <source>
        <dbReference type="Proteomes" id="UP000265520"/>
    </source>
</evidence>
<proteinExistence type="predicted"/>
<protein>
    <submittedName>
        <fullName evidence="1">Uncharacterized protein</fullName>
    </submittedName>
</protein>
<keyword evidence="2" id="KW-1185">Reference proteome</keyword>